<dbReference type="CDD" id="cd06225">
    <property type="entry name" value="HAMP"/>
    <property type="match status" value="1"/>
</dbReference>
<dbReference type="Proteomes" id="UP000190857">
    <property type="component" value="Unassembled WGS sequence"/>
</dbReference>
<comment type="catalytic activity">
    <reaction evidence="1">
        <text>ATP + protein L-histidine = ADP + protein N-phospho-L-histidine.</text>
        <dbReference type="EC" id="2.7.13.3"/>
    </reaction>
</comment>
<dbReference type="CDD" id="cd00075">
    <property type="entry name" value="HATPase"/>
    <property type="match status" value="1"/>
</dbReference>
<reference evidence="16 17" key="1">
    <citation type="submission" date="2017-02" db="EMBL/GenBank/DDBJ databases">
        <authorList>
            <person name="Peterson S.W."/>
        </authorList>
    </citation>
    <scope>NUCLEOTIDE SEQUENCE [LARGE SCALE GENOMIC DNA]</scope>
    <source>
        <strain evidence="16 17">VKM Ac-2059</strain>
    </source>
</reference>
<evidence type="ECO:0000256" key="2">
    <source>
        <dbReference type="ARBA" id="ARBA00001968"/>
    </source>
</evidence>
<dbReference type="PRINTS" id="PR00344">
    <property type="entry name" value="BCTRLSENSOR"/>
</dbReference>
<dbReference type="RefSeq" id="WP_234990965.1">
    <property type="nucleotide sequence ID" value="NZ_FUZP01000001.1"/>
</dbReference>
<feature type="compositionally biased region" description="Low complexity" evidence="12">
    <location>
        <begin position="434"/>
        <end position="451"/>
    </location>
</feature>
<keyword evidence="8 16" id="KW-0418">Kinase</keyword>
<organism evidence="16 17">
    <name type="scientific">Okibacterium fritillariae</name>
    <dbReference type="NCBI Taxonomy" id="123320"/>
    <lineage>
        <taxon>Bacteria</taxon>
        <taxon>Bacillati</taxon>
        <taxon>Actinomycetota</taxon>
        <taxon>Actinomycetes</taxon>
        <taxon>Micrococcales</taxon>
        <taxon>Microbacteriaceae</taxon>
        <taxon>Okibacterium</taxon>
    </lineage>
</organism>
<evidence type="ECO:0000256" key="9">
    <source>
        <dbReference type="ARBA" id="ARBA00022989"/>
    </source>
</evidence>
<dbReference type="STRING" id="123320.SAMN06309945_0912"/>
<feature type="transmembrane region" description="Helical" evidence="13">
    <location>
        <begin position="20"/>
        <end position="41"/>
    </location>
</feature>
<keyword evidence="10" id="KW-0902">Two-component regulatory system</keyword>
<evidence type="ECO:0000313" key="16">
    <source>
        <dbReference type="EMBL" id="SKC43301.1"/>
    </source>
</evidence>
<name>A0A1T5IW08_9MICO</name>
<dbReference type="InterPro" id="IPR003594">
    <property type="entry name" value="HATPase_dom"/>
</dbReference>
<dbReference type="GO" id="GO:0005509">
    <property type="term" value="F:calcium ion binding"/>
    <property type="evidence" value="ECO:0007669"/>
    <property type="project" value="UniProtKB-ARBA"/>
</dbReference>
<dbReference type="EC" id="2.7.13.3" evidence="4"/>
<dbReference type="PANTHER" id="PTHR45436:SF5">
    <property type="entry name" value="SENSOR HISTIDINE KINASE TRCS"/>
    <property type="match status" value="1"/>
</dbReference>
<evidence type="ECO:0000256" key="5">
    <source>
        <dbReference type="ARBA" id="ARBA00022553"/>
    </source>
</evidence>
<dbReference type="Gene3D" id="1.10.287.130">
    <property type="match status" value="1"/>
</dbReference>
<feature type="compositionally biased region" description="Low complexity" evidence="12">
    <location>
        <begin position="397"/>
        <end position="411"/>
    </location>
</feature>
<feature type="domain" description="HAMP" evidence="15">
    <location>
        <begin position="192"/>
        <end position="245"/>
    </location>
</feature>
<comment type="subcellular location">
    <subcellularLocation>
        <location evidence="3">Cell membrane</location>
    </subcellularLocation>
</comment>
<comment type="cofactor">
    <cofactor evidence="2">
        <name>a divalent metal cation</name>
        <dbReference type="ChEBI" id="CHEBI:60240"/>
    </cofactor>
</comment>
<dbReference type="FunFam" id="1.10.287.130:FF:000001">
    <property type="entry name" value="Two-component sensor histidine kinase"/>
    <property type="match status" value="1"/>
</dbReference>
<dbReference type="AlphaFoldDB" id="A0A1T5IW08"/>
<dbReference type="Pfam" id="PF02518">
    <property type="entry name" value="HATPase_c"/>
    <property type="match status" value="1"/>
</dbReference>
<feature type="region of interest" description="Disordered" evidence="12">
    <location>
        <begin position="397"/>
        <end position="474"/>
    </location>
</feature>
<sequence length="631" mass="65899">MNDSLSEWWNSISLRTKITGVTVIVLAMGLLLAGVGTVAILKPALTNQVNAKLQAQAQNEYIAGLVDNDVVLDGSNSDFYVAFYNPTGEYVGNTWRSKPSSTLPVPPAIFTLEQAAGRDLVPFELHNANGAITYSAVAAPIRWDDGRSTGVAVVAMSMRETDNVVATYLTIFFGLGLGVIILGAVLTRLLVTSTFQPLRDVESTAAAIAKGDFSQRLSVSTPNTEVGRLNRSLNTMLNRIDQAFSDRSKTISQMRRFVGDASHELRTPLVTVRGYAELYRMGALQTPDDVAQAMERIEKEAIRMGGLVEDLLELARLDETKPLVRTVVDLTPIARDAAMDASAASQDRTVTVVADNPPQTALRATPATSSGPALGAAAGALASAGASAGAGTDPQAAAAAAARTGDTAPDASGAPTSASTDGQPSPLVRRSRADGTGPAAATGPIAYAGATLARLRSRRPRSGAPGVGRDTDEHDIIDLAASEGLDGVRPETPALVYAEENKIRQVVTNLIGNALRFTPPGSPIEIGVSANPATGTATIAVIDHGEGVPPQIREKIFERFWRADSSRTRETGGSGLGLAIVSSIIRAHEGTVTVDETPGGGATFRVTLPLLDAQRAAELAPRGGDASPATR</sequence>
<dbReference type="InterPro" id="IPR050428">
    <property type="entry name" value="TCS_sensor_his_kinase"/>
</dbReference>
<dbReference type="InterPro" id="IPR036097">
    <property type="entry name" value="HisK_dim/P_sf"/>
</dbReference>
<feature type="transmembrane region" description="Helical" evidence="13">
    <location>
        <begin position="165"/>
        <end position="191"/>
    </location>
</feature>
<gene>
    <name evidence="16" type="ORF">SAMN06309945_0912</name>
</gene>
<evidence type="ECO:0000256" key="8">
    <source>
        <dbReference type="ARBA" id="ARBA00022777"/>
    </source>
</evidence>
<dbReference type="PANTHER" id="PTHR45436">
    <property type="entry name" value="SENSOR HISTIDINE KINASE YKOH"/>
    <property type="match status" value="1"/>
</dbReference>
<keyword evidence="6" id="KW-0808">Transferase</keyword>
<keyword evidence="17" id="KW-1185">Reference proteome</keyword>
<evidence type="ECO:0000256" key="11">
    <source>
        <dbReference type="ARBA" id="ARBA00023136"/>
    </source>
</evidence>
<keyword evidence="5" id="KW-0597">Phosphoprotein</keyword>
<dbReference type="Pfam" id="PF00512">
    <property type="entry name" value="HisKA"/>
    <property type="match status" value="1"/>
</dbReference>
<dbReference type="InterPro" id="IPR003660">
    <property type="entry name" value="HAMP_dom"/>
</dbReference>
<evidence type="ECO:0000313" key="17">
    <source>
        <dbReference type="Proteomes" id="UP000190857"/>
    </source>
</evidence>
<dbReference type="SMART" id="SM00304">
    <property type="entry name" value="HAMP"/>
    <property type="match status" value="1"/>
</dbReference>
<evidence type="ECO:0000259" key="15">
    <source>
        <dbReference type="PROSITE" id="PS50885"/>
    </source>
</evidence>
<proteinExistence type="predicted"/>
<dbReference type="InterPro" id="IPR003661">
    <property type="entry name" value="HisK_dim/P_dom"/>
</dbReference>
<dbReference type="InterPro" id="IPR036890">
    <property type="entry name" value="HATPase_C_sf"/>
</dbReference>
<evidence type="ECO:0000256" key="3">
    <source>
        <dbReference type="ARBA" id="ARBA00004236"/>
    </source>
</evidence>
<dbReference type="SUPFAM" id="SSF55874">
    <property type="entry name" value="ATPase domain of HSP90 chaperone/DNA topoisomerase II/histidine kinase"/>
    <property type="match status" value="1"/>
</dbReference>
<dbReference type="CDD" id="cd00082">
    <property type="entry name" value="HisKA"/>
    <property type="match status" value="1"/>
</dbReference>
<evidence type="ECO:0000259" key="14">
    <source>
        <dbReference type="PROSITE" id="PS50109"/>
    </source>
</evidence>
<keyword evidence="9 13" id="KW-1133">Transmembrane helix</keyword>
<evidence type="ECO:0000256" key="13">
    <source>
        <dbReference type="SAM" id="Phobius"/>
    </source>
</evidence>
<evidence type="ECO:0000256" key="6">
    <source>
        <dbReference type="ARBA" id="ARBA00022679"/>
    </source>
</evidence>
<keyword evidence="11 13" id="KW-0472">Membrane</keyword>
<dbReference type="PROSITE" id="PS50109">
    <property type="entry name" value="HIS_KIN"/>
    <property type="match status" value="1"/>
</dbReference>
<evidence type="ECO:0000256" key="7">
    <source>
        <dbReference type="ARBA" id="ARBA00022692"/>
    </source>
</evidence>
<dbReference type="PROSITE" id="PS50885">
    <property type="entry name" value="HAMP"/>
    <property type="match status" value="1"/>
</dbReference>
<accession>A0A1T5IW08</accession>
<dbReference type="Gene3D" id="3.30.565.10">
    <property type="entry name" value="Histidine kinase-like ATPase, C-terminal domain"/>
    <property type="match status" value="1"/>
</dbReference>
<feature type="domain" description="Histidine kinase" evidence="14">
    <location>
        <begin position="490"/>
        <end position="612"/>
    </location>
</feature>
<evidence type="ECO:0000256" key="12">
    <source>
        <dbReference type="SAM" id="MobiDB-lite"/>
    </source>
</evidence>
<dbReference type="EMBL" id="FUZP01000001">
    <property type="protein sequence ID" value="SKC43301.1"/>
    <property type="molecule type" value="Genomic_DNA"/>
</dbReference>
<keyword evidence="7 13" id="KW-0812">Transmembrane</keyword>
<evidence type="ECO:0000256" key="1">
    <source>
        <dbReference type="ARBA" id="ARBA00000085"/>
    </source>
</evidence>
<evidence type="ECO:0000256" key="4">
    <source>
        <dbReference type="ARBA" id="ARBA00012438"/>
    </source>
</evidence>
<dbReference type="GO" id="GO:0000155">
    <property type="term" value="F:phosphorelay sensor kinase activity"/>
    <property type="evidence" value="ECO:0007669"/>
    <property type="project" value="InterPro"/>
</dbReference>
<dbReference type="Pfam" id="PF00672">
    <property type="entry name" value="HAMP"/>
    <property type="match status" value="1"/>
</dbReference>
<dbReference type="SUPFAM" id="SSF47384">
    <property type="entry name" value="Homodimeric domain of signal transducing histidine kinase"/>
    <property type="match status" value="1"/>
</dbReference>
<dbReference type="InterPro" id="IPR004358">
    <property type="entry name" value="Sig_transdc_His_kin-like_C"/>
</dbReference>
<evidence type="ECO:0000256" key="10">
    <source>
        <dbReference type="ARBA" id="ARBA00023012"/>
    </source>
</evidence>
<dbReference type="SMART" id="SM00387">
    <property type="entry name" value="HATPase_c"/>
    <property type="match status" value="1"/>
</dbReference>
<feature type="region of interest" description="Disordered" evidence="12">
    <location>
        <begin position="340"/>
        <end position="371"/>
    </location>
</feature>
<dbReference type="GO" id="GO:0005886">
    <property type="term" value="C:plasma membrane"/>
    <property type="evidence" value="ECO:0007669"/>
    <property type="project" value="UniProtKB-SubCell"/>
</dbReference>
<dbReference type="InterPro" id="IPR005467">
    <property type="entry name" value="His_kinase_dom"/>
</dbReference>
<dbReference type="FunFam" id="3.30.565.10:FF:000006">
    <property type="entry name" value="Sensor histidine kinase WalK"/>
    <property type="match status" value="1"/>
</dbReference>
<dbReference type="SMART" id="SM00388">
    <property type="entry name" value="HisKA"/>
    <property type="match status" value="1"/>
</dbReference>
<dbReference type="SUPFAM" id="SSF158472">
    <property type="entry name" value="HAMP domain-like"/>
    <property type="match status" value="1"/>
</dbReference>
<feature type="compositionally biased region" description="Polar residues" evidence="12">
    <location>
        <begin position="414"/>
        <end position="423"/>
    </location>
</feature>
<protein>
    <recommendedName>
        <fullName evidence="4">histidine kinase</fullName>
        <ecNumber evidence="4">2.7.13.3</ecNumber>
    </recommendedName>
</protein>
<dbReference type="Gene3D" id="6.10.340.10">
    <property type="match status" value="1"/>
</dbReference>